<dbReference type="OrthoDB" id="9809746at2"/>
<organism evidence="3 4">
    <name type="scientific">Pseudohongiella spirulinae</name>
    <dbReference type="NCBI Taxonomy" id="1249552"/>
    <lineage>
        <taxon>Bacteria</taxon>
        <taxon>Pseudomonadati</taxon>
        <taxon>Pseudomonadota</taxon>
        <taxon>Gammaproteobacteria</taxon>
        <taxon>Pseudomonadales</taxon>
        <taxon>Pseudohongiellaceae</taxon>
        <taxon>Pseudohongiella</taxon>
    </lineage>
</organism>
<sequence length="187" mass="20750" precursor="true">MKNPLMPIIGSLLLLFSSFSIAQEFNWAPEFPVGSQIPAIDAPDQTGARRGLDDLSGDKGLLLVLSRSFDWCPYCIAQLQQLVDVVDEFDALGFNVATMTYDSIDTLKNAEIDYETRFPLLRDEGTRHVSALGILNADYEPGSRAYGIPYPGIFLLSSDGTVLAKFAEEDYRDRPDFGYVLEAARQL</sequence>
<keyword evidence="1" id="KW-0732">Signal</keyword>
<dbReference type="Gene3D" id="3.40.30.10">
    <property type="entry name" value="Glutaredoxin"/>
    <property type="match status" value="1"/>
</dbReference>
<dbReference type="EMBL" id="CP013189">
    <property type="protein sequence ID" value="ALO44867.1"/>
    <property type="molecule type" value="Genomic_DNA"/>
</dbReference>
<dbReference type="PROSITE" id="PS51352">
    <property type="entry name" value="THIOREDOXIN_2"/>
    <property type="match status" value="1"/>
</dbReference>
<evidence type="ECO:0000313" key="4">
    <source>
        <dbReference type="Proteomes" id="UP000065641"/>
    </source>
</evidence>
<dbReference type="KEGG" id="pspi:PS2015_173"/>
<evidence type="ECO:0000256" key="1">
    <source>
        <dbReference type="SAM" id="SignalP"/>
    </source>
</evidence>
<dbReference type="Proteomes" id="UP000065641">
    <property type="component" value="Chromosome"/>
</dbReference>
<feature type="signal peptide" evidence="1">
    <location>
        <begin position="1"/>
        <end position="22"/>
    </location>
</feature>
<dbReference type="InterPro" id="IPR000866">
    <property type="entry name" value="AhpC/TSA"/>
</dbReference>
<dbReference type="SUPFAM" id="SSF52833">
    <property type="entry name" value="Thioredoxin-like"/>
    <property type="match status" value="1"/>
</dbReference>
<feature type="chain" id="PRO_5006601314" description="Thioredoxin domain-containing protein" evidence="1">
    <location>
        <begin position="23"/>
        <end position="187"/>
    </location>
</feature>
<name>A0A0S2K9X4_9GAMM</name>
<feature type="domain" description="Thioredoxin" evidence="2">
    <location>
        <begin position="31"/>
        <end position="187"/>
    </location>
</feature>
<dbReference type="Pfam" id="PF00578">
    <property type="entry name" value="AhpC-TSA"/>
    <property type="match status" value="1"/>
</dbReference>
<accession>A0A0S2K9X4</accession>
<evidence type="ECO:0000259" key="2">
    <source>
        <dbReference type="PROSITE" id="PS51352"/>
    </source>
</evidence>
<dbReference type="GO" id="GO:0016491">
    <property type="term" value="F:oxidoreductase activity"/>
    <property type="evidence" value="ECO:0007669"/>
    <property type="project" value="InterPro"/>
</dbReference>
<keyword evidence="4" id="KW-1185">Reference proteome</keyword>
<dbReference type="RefSeq" id="WP_058020389.1">
    <property type="nucleotide sequence ID" value="NZ_CP013189.1"/>
</dbReference>
<dbReference type="GO" id="GO:0016209">
    <property type="term" value="F:antioxidant activity"/>
    <property type="evidence" value="ECO:0007669"/>
    <property type="project" value="InterPro"/>
</dbReference>
<reference evidence="3 4" key="1">
    <citation type="submission" date="2015-11" db="EMBL/GenBank/DDBJ databases">
        <authorList>
            <person name="Zhang Y."/>
            <person name="Guo Z."/>
        </authorList>
    </citation>
    <scope>NUCLEOTIDE SEQUENCE [LARGE SCALE GENOMIC DNA]</scope>
    <source>
        <strain evidence="3 4">KCTC 32221</strain>
    </source>
</reference>
<evidence type="ECO:0000313" key="3">
    <source>
        <dbReference type="EMBL" id="ALO44867.1"/>
    </source>
</evidence>
<dbReference type="STRING" id="1249552.PS2015_173"/>
<gene>
    <name evidence="3" type="ORF">PS2015_173</name>
</gene>
<dbReference type="InterPro" id="IPR036249">
    <property type="entry name" value="Thioredoxin-like_sf"/>
</dbReference>
<dbReference type="InterPro" id="IPR013766">
    <property type="entry name" value="Thioredoxin_domain"/>
</dbReference>
<dbReference type="AlphaFoldDB" id="A0A0S2K9X4"/>
<protein>
    <recommendedName>
        <fullName evidence="2">Thioredoxin domain-containing protein</fullName>
    </recommendedName>
</protein>
<proteinExistence type="predicted"/>